<dbReference type="Gene3D" id="3.30.200.20">
    <property type="entry name" value="Phosphorylase Kinase, domain 1"/>
    <property type="match status" value="1"/>
</dbReference>
<dbReference type="SUPFAM" id="SSF48452">
    <property type="entry name" value="TPR-like"/>
    <property type="match status" value="1"/>
</dbReference>
<protein>
    <submittedName>
        <fullName evidence="5">Protein kinase</fullName>
    </submittedName>
</protein>
<dbReference type="InterPro" id="IPR019775">
    <property type="entry name" value="WD40_repeat_CS"/>
</dbReference>
<dbReference type="InterPro" id="IPR015943">
    <property type="entry name" value="WD40/YVTN_repeat-like_dom_sf"/>
</dbReference>
<dbReference type="CDD" id="cd14014">
    <property type="entry name" value="STKc_PknB_like"/>
    <property type="match status" value="1"/>
</dbReference>
<proteinExistence type="predicted"/>
<accession>A0ABW1KP39</accession>
<reference evidence="6" key="1">
    <citation type="journal article" date="2019" name="Int. J. Syst. Evol. Microbiol.">
        <title>The Global Catalogue of Microorganisms (GCM) 10K type strain sequencing project: providing services to taxonomists for standard genome sequencing and annotation.</title>
        <authorList>
            <consortium name="The Broad Institute Genomics Platform"/>
            <consortium name="The Broad Institute Genome Sequencing Center for Infectious Disease"/>
            <person name="Wu L."/>
            <person name="Ma J."/>
        </authorList>
    </citation>
    <scope>NUCLEOTIDE SEQUENCE [LARGE SCALE GENOMIC DNA]</scope>
    <source>
        <strain evidence="6">ZS-35-S2</strain>
    </source>
</reference>
<feature type="repeat" description="WD" evidence="3">
    <location>
        <begin position="823"/>
        <end position="854"/>
    </location>
</feature>
<dbReference type="SUPFAM" id="SSF101908">
    <property type="entry name" value="Putative isomerase YbhE"/>
    <property type="match status" value="1"/>
</dbReference>
<dbReference type="PANTHER" id="PTHR22847:SF637">
    <property type="entry name" value="WD REPEAT DOMAIN 5B"/>
    <property type="match status" value="1"/>
</dbReference>
<keyword evidence="6" id="KW-1185">Reference proteome</keyword>
<dbReference type="InterPro" id="IPR020472">
    <property type="entry name" value="WD40_PAC1"/>
</dbReference>
<evidence type="ECO:0000313" key="6">
    <source>
        <dbReference type="Proteomes" id="UP001596203"/>
    </source>
</evidence>
<feature type="domain" description="Protein kinase" evidence="4">
    <location>
        <begin position="15"/>
        <end position="294"/>
    </location>
</feature>
<evidence type="ECO:0000256" key="3">
    <source>
        <dbReference type="PROSITE-ProRule" id="PRU00221"/>
    </source>
</evidence>
<sequence>MTRVWRTGEVVLDQYEVLDVVHGGGMGLVHRVRHRGWQVDLAVKTPRPALVERLDARGGFEAEAETWVNLGMHPHTVSCVYVRRIEELPRVFAEWVDGGSVADAVRDGRLYDRGPATALRRILDVAVQVAWGLEHAHANGLIHQDVKPANVMVDRGWTAKVTDFGLAKARVAGGETAAPPPGMSLVASYGGMTRAYCSPEQAAAAVGAGGSQLTRATDVWSWALTVLEMFNGSMPGAGYGQAGAEALAAFLDGGPARPGPPPMPPAVTDLLRRCLTREPLLRPRRMDPLADELTAIYAKITGEPYPRQQPAPATLLADGLSNQALSMVDLDRVARAEELWEQALRAQPHHAPSVYNRGLHRWRAGQLTDTQLVAELEAVCADEGGDGTGEYLLGLVHLERGALAEAVERLRAVAVRRPADPDVATALAAAEREPADRTPVELHGHTGRVRSVALTAAGLIVSGAGDDQGDYHSSPDGTVRIWDPTTGTCSATLPVDRQRVTAVAVDGALAVTARTDGAVLVWDLSTSRRVQILPGAVRGWGASVDIVGDLAVTGSADGSVRLWHVRTGRCLATWADREEHNSKTEVGLTADGRFVLRADRGRLRVWEVATGLLVRVLESDGTVALSSDRALALLFDQRARELRVCATATGEVVRTLPCDRDWGWTVLDDAGRLAFSNGRRQVWELSAEPRCVRTLAFWRVGVHATALTADGTMAAFGCSDRRVRWWRLPPGPRAPWHYQRPRGHADLVEHASAVQGMLDRARTLINTGRPTEAAEELRAAREQPGHRHRPELLELRREVGRHGRRTTLPGAWQRAALAGTVPIALSADGETAVTADSDANVVVWDVRRGTRRHTLAGHRVFVGCLALSPDGGSVVTGGPDGRLLVWDVPSGQCRHELVGHQHDVQNIVLSADGRVAVTAGSEDHAFVWDLDTGRLLHRLTHRSWPNISISPDGATAMTGDNLYAGPALRIWDLRTGRCRRTRRVRSGLLAITPDGRYALSAGERAKAVDVRNLRTGRRQRTLQTSTSDLRAIAVSPDSSLVLAGGTDRTVSVWDLRTGRQLHRLTGDLGIVESIAVSHDGLFALSAGDDMSVRVWDLRTGACLRVLEGHTGPIRSVALSADGRRALSGGSGGTVLVWELDWDYAFPEDDR</sequence>
<evidence type="ECO:0000256" key="2">
    <source>
        <dbReference type="ARBA" id="ARBA00022737"/>
    </source>
</evidence>
<feature type="repeat" description="WD" evidence="3">
    <location>
        <begin position="548"/>
        <end position="573"/>
    </location>
</feature>
<dbReference type="InterPro" id="IPR011009">
    <property type="entry name" value="Kinase-like_dom_sf"/>
</dbReference>
<evidence type="ECO:0000259" key="4">
    <source>
        <dbReference type="PROSITE" id="PS50011"/>
    </source>
</evidence>
<dbReference type="InterPro" id="IPR000719">
    <property type="entry name" value="Prot_kinase_dom"/>
</dbReference>
<evidence type="ECO:0000313" key="5">
    <source>
        <dbReference type="EMBL" id="MFC6023591.1"/>
    </source>
</evidence>
<feature type="repeat" description="WD" evidence="3">
    <location>
        <begin position="1106"/>
        <end position="1140"/>
    </location>
</feature>
<dbReference type="PROSITE" id="PS00108">
    <property type="entry name" value="PROTEIN_KINASE_ST"/>
    <property type="match status" value="1"/>
</dbReference>
<dbReference type="Proteomes" id="UP001596203">
    <property type="component" value="Unassembled WGS sequence"/>
</dbReference>
<dbReference type="SUPFAM" id="SSF56112">
    <property type="entry name" value="Protein kinase-like (PK-like)"/>
    <property type="match status" value="1"/>
</dbReference>
<dbReference type="GO" id="GO:0016301">
    <property type="term" value="F:kinase activity"/>
    <property type="evidence" value="ECO:0007669"/>
    <property type="project" value="UniProtKB-KW"/>
</dbReference>
<dbReference type="Pfam" id="PF00069">
    <property type="entry name" value="Pkinase"/>
    <property type="match status" value="1"/>
</dbReference>
<comment type="caution">
    <text evidence="5">The sequence shown here is derived from an EMBL/GenBank/DDBJ whole genome shotgun (WGS) entry which is preliminary data.</text>
</comment>
<dbReference type="PANTHER" id="PTHR22847">
    <property type="entry name" value="WD40 REPEAT PROTEIN"/>
    <property type="match status" value="1"/>
</dbReference>
<dbReference type="SMART" id="SM00220">
    <property type="entry name" value="S_TKc"/>
    <property type="match status" value="1"/>
</dbReference>
<dbReference type="SMART" id="SM00320">
    <property type="entry name" value="WD40"/>
    <property type="match status" value="10"/>
</dbReference>
<dbReference type="PROSITE" id="PS50082">
    <property type="entry name" value="WD_REPEATS_2"/>
    <property type="match status" value="8"/>
</dbReference>
<keyword evidence="5" id="KW-0418">Kinase</keyword>
<dbReference type="InterPro" id="IPR008271">
    <property type="entry name" value="Ser/Thr_kinase_AS"/>
</dbReference>
<dbReference type="Gene3D" id="2.130.10.10">
    <property type="entry name" value="YVTN repeat-like/Quinoprotein amine dehydrogenase"/>
    <property type="match status" value="4"/>
</dbReference>
<keyword evidence="1 3" id="KW-0853">WD repeat</keyword>
<feature type="repeat" description="WD" evidence="3">
    <location>
        <begin position="1064"/>
        <end position="1105"/>
    </location>
</feature>
<keyword evidence="2" id="KW-0677">Repeat</keyword>
<feature type="repeat" description="WD" evidence="3">
    <location>
        <begin position="1022"/>
        <end position="1063"/>
    </location>
</feature>
<dbReference type="Gene3D" id="1.25.40.10">
    <property type="entry name" value="Tetratricopeptide repeat domain"/>
    <property type="match status" value="1"/>
</dbReference>
<dbReference type="PROSITE" id="PS00678">
    <property type="entry name" value="WD_REPEATS_1"/>
    <property type="match status" value="3"/>
</dbReference>
<dbReference type="PROSITE" id="PS50011">
    <property type="entry name" value="PROTEIN_KINASE_DOM"/>
    <property type="match status" value="1"/>
</dbReference>
<dbReference type="Gene3D" id="1.10.510.10">
    <property type="entry name" value="Transferase(Phosphotransferase) domain 1"/>
    <property type="match status" value="1"/>
</dbReference>
<dbReference type="InterPro" id="IPR011047">
    <property type="entry name" value="Quinoprotein_ADH-like_sf"/>
</dbReference>
<feature type="repeat" description="WD" evidence="3">
    <location>
        <begin position="897"/>
        <end position="938"/>
    </location>
</feature>
<dbReference type="Pfam" id="PF00400">
    <property type="entry name" value="WD40"/>
    <property type="match status" value="7"/>
</dbReference>
<gene>
    <name evidence="5" type="ORF">ACFP2T_46480</name>
</gene>
<feature type="repeat" description="WD" evidence="3">
    <location>
        <begin position="855"/>
        <end position="896"/>
    </location>
</feature>
<dbReference type="InterPro" id="IPR001680">
    <property type="entry name" value="WD40_rpt"/>
</dbReference>
<dbReference type="EMBL" id="JBHSPR010000097">
    <property type="protein sequence ID" value="MFC6023591.1"/>
    <property type="molecule type" value="Genomic_DNA"/>
</dbReference>
<dbReference type="RefSeq" id="WP_377434086.1">
    <property type="nucleotide sequence ID" value="NZ_JBHSPR010000097.1"/>
</dbReference>
<dbReference type="CDD" id="cd00200">
    <property type="entry name" value="WD40"/>
    <property type="match status" value="1"/>
</dbReference>
<dbReference type="InterPro" id="IPR011990">
    <property type="entry name" value="TPR-like_helical_dom_sf"/>
</dbReference>
<organism evidence="5 6">
    <name type="scientific">Plantactinospora solaniradicis</name>
    <dbReference type="NCBI Taxonomy" id="1723736"/>
    <lineage>
        <taxon>Bacteria</taxon>
        <taxon>Bacillati</taxon>
        <taxon>Actinomycetota</taxon>
        <taxon>Actinomycetes</taxon>
        <taxon>Micromonosporales</taxon>
        <taxon>Micromonosporaceae</taxon>
        <taxon>Plantactinospora</taxon>
    </lineage>
</organism>
<feature type="repeat" description="WD" evidence="3">
    <location>
        <begin position="506"/>
        <end position="532"/>
    </location>
</feature>
<evidence type="ECO:0000256" key="1">
    <source>
        <dbReference type="ARBA" id="ARBA00022574"/>
    </source>
</evidence>
<name>A0ABW1KP39_9ACTN</name>
<dbReference type="SUPFAM" id="SSF50998">
    <property type="entry name" value="Quinoprotein alcohol dehydrogenase-like"/>
    <property type="match status" value="1"/>
</dbReference>
<keyword evidence="5" id="KW-0808">Transferase</keyword>
<dbReference type="PRINTS" id="PR00320">
    <property type="entry name" value="GPROTEINBRPT"/>
</dbReference>
<dbReference type="PROSITE" id="PS50294">
    <property type="entry name" value="WD_REPEATS_REGION"/>
    <property type="match status" value="5"/>
</dbReference>